<dbReference type="HOGENOM" id="CLU_129742_0_0_9"/>
<evidence type="ECO:0000256" key="6">
    <source>
        <dbReference type="ARBA" id="ARBA00023306"/>
    </source>
</evidence>
<keyword evidence="4 7" id="KW-1133">Transmembrane helix</keyword>
<evidence type="ECO:0000313" key="10">
    <source>
        <dbReference type="EMBL" id="AEF95184.1"/>
    </source>
</evidence>
<comment type="function">
    <text evidence="7">Essential cell division protein.</text>
</comment>
<dbReference type="STRING" id="868595.Desca_2349"/>
<dbReference type="KEGG" id="dca:Desca_2349"/>
<accession>F6B3M5</accession>
<keyword evidence="11" id="KW-1185">Reference proteome</keyword>
<comment type="similarity">
    <text evidence="7">Belongs to the FtsL family.</text>
</comment>
<keyword evidence="6 7" id="KW-0131">Cell cycle</keyword>
<reference evidence="10" key="1">
    <citation type="submission" date="2011-05" db="EMBL/GenBank/DDBJ databases">
        <title>Complete sequence of Desulfotomaculum carboxydivorans CO-1-SRB.</title>
        <authorList>
            <consortium name="US DOE Joint Genome Institute"/>
            <person name="Lucas S."/>
            <person name="Han J."/>
            <person name="Lapidus A."/>
            <person name="Cheng J.-F."/>
            <person name="Goodwin L."/>
            <person name="Pitluck S."/>
            <person name="Peters L."/>
            <person name="Mikhailova N."/>
            <person name="Lu M."/>
            <person name="Han C."/>
            <person name="Tapia R."/>
            <person name="Land M."/>
            <person name="Hauser L."/>
            <person name="Kyrpides N."/>
            <person name="Ivanova N."/>
            <person name="Pagani I."/>
            <person name="Stams A."/>
            <person name="Plugge C."/>
            <person name="Muyzer G."/>
            <person name="Kuever J."/>
            <person name="Parshina S."/>
            <person name="Ivanova A."/>
            <person name="Nazina T."/>
            <person name="Woyke T."/>
        </authorList>
    </citation>
    <scope>NUCLEOTIDE SEQUENCE [LARGE SCALE GENOMIC DNA]</scope>
    <source>
        <strain evidence="10">CO-1-SRB</strain>
    </source>
</reference>
<feature type="region of interest" description="Disordered" evidence="9">
    <location>
        <begin position="120"/>
        <end position="161"/>
    </location>
</feature>
<dbReference type="eggNOG" id="COG2919">
    <property type="taxonomic scope" value="Bacteria"/>
</dbReference>
<organism evidence="10 11">
    <name type="scientific">Desulfotomaculum nigrificans (strain DSM 14880 / VKM B-2319 / CO-1-SRB)</name>
    <name type="common">Desulfotomaculum carboxydivorans</name>
    <dbReference type="NCBI Taxonomy" id="868595"/>
    <lineage>
        <taxon>Bacteria</taxon>
        <taxon>Bacillati</taxon>
        <taxon>Bacillota</taxon>
        <taxon>Clostridia</taxon>
        <taxon>Eubacteriales</taxon>
        <taxon>Desulfotomaculaceae</taxon>
        <taxon>Desulfotomaculum</taxon>
    </lineage>
</organism>
<evidence type="ECO:0000256" key="8">
    <source>
        <dbReference type="SAM" id="Coils"/>
    </source>
</evidence>
<dbReference type="RefSeq" id="WP_003540020.1">
    <property type="nucleotide sequence ID" value="NC_015565.1"/>
</dbReference>
<keyword evidence="3 7" id="KW-0812">Transmembrane</keyword>
<name>F6B3M5_DESCC</name>
<gene>
    <name evidence="7" type="primary">ftsL</name>
    <name evidence="10" type="ordered locus">Desca_2349</name>
</gene>
<dbReference type="Pfam" id="PF04977">
    <property type="entry name" value="DivIC"/>
    <property type="match status" value="1"/>
</dbReference>
<evidence type="ECO:0000256" key="4">
    <source>
        <dbReference type="ARBA" id="ARBA00022989"/>
    </source>
</evidence>
<proteinExistence type="inferred from homology"/>
<evidence type="ECO:0000256" key="3">
    <source>
        <dbReference type="ARBA" id="ARBA00022692"/>
    </source>
</evidence>
<comment type="subcellular location">
    <subcellularLocation>
        <location evidence="7">Cell membrane</location>
        <topology evidence="7">Single-pass type II membrane protein</topology>
    </subcellularLocation>
    <text evidence="7">Localizes to the division septum where it forms a ring structure.</text>
</comment>
<dbReference type="InterPro" id="IPR007060">
    <property type="entry name" value="FtsL/DivIC"/>
</dbReference>
<evidence type="ECO:0000256" key="2">
    <source>
        <dbReference type="ARBA" id="ARBA00022618"/>
    </source>
</evidence>
<dbReference type="GO" id="GO:0005886">
    <property type="term" value="C:plasma membrane"/>
    <property type="evidence" value="ECO:0007669"/>
    <property type="project" value="UniProtKB-SubCell"/>
</dbReference>
<keyword evidence="2 7" id="KW-0132">Cell division</keyword>
<dbReference type="GO" id="GO:0032153">
    <property type="term" value="C:cell division site"/>
    <property type="evidence" value="ECO:0007669"/>
    <property type="project" value="UniProtKB-UniRule"/>
</dbReference>
<evidence type="ECO:0000256" key="1">
    <source>
        <dbReference type="ARBA" id="ARBA00022475"/>
    </source>
</evidence>
<dbReference type="Proteomes" id="UP000009226">
    <property type="component" value="Chromosome"/>
</dbReference>
<keyword evidence="1 7" id="KW-1003">Cell membrane</keyword>
<sequence length="177" mass="19822">MSVAQEKFNYTLPEEQTFERSGARRRLSRQTIVRGKLLLTGSIFTLFLTGVAIAYYFAQIANVGYQISRLQNELDELQAEHEYLESQTNQLMSLQRIEAIATTKLGMVKPNTKEVVLVPALPANPQGEKKPTKTDRSQASSINQQAPKEDNQSGIKQPGSPVIGAFAELVNRWEKKL</sequence>
<evidence type="ECO:0000256" key="9">
    <source>
        <dbReference type="SAM" id="MobiDB-lite"/>
    </source>
</evidence>
<keyword evidence="5 7" id="KW-0472">Membrane</keyword>
<keyword evidence="8" id="KW-0175">Coiled coil</keyword>
<feature type="coiled-coil region" evidence="8">
    <location>
        <begin position="60"/>
        <end position="94"/>
    </location>
</feature>
<evidence type="ECO:0000313" key="11">
    <source>
        <dbReference type="Proteomes" id="UP000009226"/>
    </source>
</evidence>
<feature type="compositionally biased region" description="Polar residues" evidence="9">
    <location>
        <begin position="137"/>
        <end position="146"/>
    </location>
</feature>
<evidence type="ECO:0000256" key="5">
    <source>
        <dbReference type="ARBA" id="ARBA00023136"/>
    </source>
</evidence>
<dbReference type="EMBL" id="CP002736">
    <property type="protein sequence ID" value="AEF95184.1"/>
    <property type="molecule type" value="Genomic_DNA"/>
</dbReference>
<dbReference type="GO" id="GO:0043093">
    <property type="term" value="P:FtsZ-dependent cytokinesis"/>
    <property type="evidence" value="ECO:0007669"/>
    <property type="project" value="UniProtKB-UniRule"/>
</dbReference>
<feature type="compositionally biased region" description="Basic and acidic residues" evidence="9">
    <location>
        <begin position="127"/>
        <end position="136"/>
    </location>
</feature>
<dbReference type="InterPro" id="IPR011922">
    <property type="entry name" value="Cell_div_FtsL"/>
</dbReference>
<protein>
    <recommendedName>
        <fullName evidence="7">Cell division protein FtsL</fullName>
    </recommendedName>
</protein>
<evidence type="ECO:0000256" key="7">
    <source>
        <dbReference type="HAMAP-Rule" id="MF_00910"/>
    </source>
</evidence>
<dbReference type="AlphaFoldDB" id="F6B3M5"/>
<feature type="transmembrane region" description="Helical" evidence="7">
    <location>
        <begin position="37"/>
        <end position="58"/>
    </location>
</feature>
<dbReference type="HAMAP" id="MF_00910">
    <property type="entry name" value="FtsL"/>
    <property type="match status" value="1"/>
</dbReference>